<evidence type="ECO:0000256" key="1">
    <source>
        <dbReference type="ARBA" id="ARBA00022729"/>
    </source>
</evidence>
<feature type="signal peptide" evidence="2">
    <location>
        <begin position="1"/>
        <end position="24"/>
    </location>
</feature>
<dbReference type="AlphaFoldDB" id="A0A5C5XIH1"/>
<evidence type="ECO:0000313" key="4">
    <source>
        <dbReference type="EMBL" id="TWT62800.1"/>
    </source>
</evidence>
<dbReference type="InterPro" id="IPR050955">
    <property type="entry name" value="Plant_Biomass_Hydrol_Est"/>
</dbReference>
<evidence type="ECO:0000259" key="3">
    <source>
        <dbReference type="Pfam" id="PF01738"/>
    </source>
</evidence>
<name>A0A5C5XIH1_9PLAN</name>
<organism evidence="4 5">
    <name type="scientific">Rubinisphaera italica</name>
    <dbReference type="NCBI Taxonomy" id="2527969"/>
    <lineage>
        <taxon>Bacteria</taxon>
        <taxon>Pseudomonadati</taxon>
        <taxon>Planctomycetota</taxon>
        <taxon>Planctomycetia</taxon>
        <taxon>Planctomycetales</taxon>
        <taxon>Planctomycetaceae</taxon>
        <taxon>Rubinisphaera</taxon>
    </lineage>
</organism>
<dbReference type="Proteomes" id="UP000316095">
    <property type="component" value="Unassembled WGS sequence"/>
</dbReference>
<dbReference type="InterPro" id="IPR002925">
    <property type="entry name" value="Dienelactn_hydro"/>
</dbReference>
<dbReference type="PANTHER" id="PTHR43037:SF1">
    <property type="entry name" value="BLL1128 PROTEIN"/>
    <property type="match status" value="1"/>
</dbReference>
<dbReference type="Pfam" id="PF01738">
    <property type="entry name" value="DLH"/>
    <property type="match status" value="1"/>
</dbReference>
<gene>
    <name evidence="4" type="ORF">Pan54_35460</name>
</gene>
<comment type="caution">
    <text evidence="4">The sequence shown here is derived from an EMBL/GenBank/DDBJ whole genome shotgun (WGS) entry which is preliminary data.</text>
</comment>
<feature type="domain" description="Dienelactone hydrolase" evidence="3">
    <location>
        <begin position="113"/>
        <end position="220"/>
    </location>
</feature>
<sequence length="243" mass="27008" precursor="true">MQNTLIAFALCTGMMCIALENAQAEEPQPGKQVAQKSDVGNGKSIHYWLSLPKDYSDKKPASLLIFLHGSGERGNNLDQVLVHGPPKLIKAGKEFPFIVVSPQLTSDVRRWDVQQLSAMLDDLESKYTIDKSRIYLTGLSMGGYGTWAWGAETPERFAAIAPICGGGDPEKAKQLTKVPIWAFHGMKDRAVPVERSIEMKEAIEAKGGDIKLTLYPNASHDSWTESYNNPELYKWFLSHKRGQ</sequence>
<accession>A0A5C5XIH1</accession>
<proteinExistence type="predicted"/>
<dbReference type="EMBL" id="SJPG01000001">
    <property type="protein sequence ID" value="TWT62800.1"/>
    <property type="molecule type" value="Genomic_DNA"/>
</dbReference>
<dbReference type="InterPro" id="IPR029058">
    <property type="entry name" value="AB_hydrolase_fold"/>
</dbReference>
<dbReference type="Gene3D" id="3.40.50.1820">
    <property type="entry name" value="alpha/beta hydrolase"/>
    <property type="match status" value="1"/>
</dbReference>
<dbReference type="OrthoDB" id="9764953at2"/>
<dbReference type="GO" id="GO:0016787">
    <property type="term" value="F:hydrolase activity"/>
    <property type="evidence" value="ECO:0007669"/>
    <property type="project" value="InterPro"/>
</dbReference>
<reference evidence="4 5" key="1">
    <citation type="submission" date="2019-02" db="EMBL/GenBank/DDBJ databases">
        <title>Deep-cultivation of Planctomycetes and their phenomic and genomic characterization uncovers novel biology.</title>
        <authorList>
            <person name="Wiegand S."/>
            <person name="Jogler M."/>
            <person name="Boedeker C."/>
            <person name="Pinto D."/>
            <person name="Vollmers J."/>
            <person name="Rivas-Marin E."/>
            <person name="Kohn T."/>
            <person name="Peeters S.H."/>
            <person name="Heuer A."/>
            <person name="Rast P."/>
            <person name="Oberbeckmann S."/>
            <person name="Bunk B."/>
            <person name="Jeske O."/>
            <person name="Meyerdierks A."/>
            <person name="Storesund J.E."/>
            <person name="Kallscheuer N."/>
            <person name="Luecker S."/>
            <person name="Lage O.M."/>
            <person name="Pohl T."/>
            <person name="Merkel B.J."/>
            <person name="Hornburger P."/>
            <person name="Mueller R.-W."/>
            <person name="Bruemmer F."/>
            <person name="Labrenz M."/>
            <person name="Spormann A.M."/>
            <person name="Op Den Camp H."/>
            <person name="Overmann J."/>
            <person name="Amann R."/>
            <person name="Jetten M.S.M."/>
            <person name="Mascher T."/>
            <person name="Medema M.H."/>
            <person name="Devos D.P."/>
            <person name="Kaster A.-K."/>
            <person name="Ovreas L."/>
            <person name="Rohde M."/>
            <person name="Galperin M.Y."/>
            <person name="Jogler C."/>
        </authorList>
    </citation>
    <scope>NUCLEOTIDE SEQUENCE [LARGE SCALE GENOMIC DNA]</scope>
    <source>
        <strain evidence="4 5">Pan54</strain>
    </source>
</reference>
<evidence type="ECO:0000313" key="5">
    <source>
        <dbReference type="Proteomes" id="UP000316095"/>
    </source>
</evidence>
<dbReference type="PANTHER" id="PTHR43037">
    <property type="entry name" value="UNNAMED PRODUCT-RELATED"/>
    <property type="match status" value="1"/>
</dbReference>
<dbReference type="SUPFAM" id="SSF53474">
    <property type="entry name" value="alpha/beta-Hydrolases"/>
    <property type="match status" value="1"/>
</dbReference>
<evidence type="ECO:0000256" key="2">
    <source>
        <dbReference type="SAM" id="SignalP"/>
    </source>
</evidence>
<protein>
    <submittedName>
        <fullName evidence="4">Prolyl oligopeptidase family protein</fullName>
    </submittedName>
</protein>
<feature type="chain" id="PRO_5022988158" evidence="2">
    <location>
        <begin position="25"/>
        <end position="243"/>
    </location>
</feature>
<dbReference type="RefSeq" id="WP_146504618.1">
    <property type="nucleotide sequence ID" value="NZ_SJPG01000001.1"/>
</dbReference>
<keyword evidence="1 2" id="KW-0732">Signal</keyword>
<keyword evidence="5" id="KW-1185">Reference proteome</keyword>